<name>A0A2G9TFA1_TELCI</name>
<organism evidence="1 2">
    <name type="scientific">Teladorsagia circumcincta</name>
    <name type="common">Brown stomach worm</name>
    <name type="synonym">Ostertagia circumcincta</name>
    <dbReference type="NCBI Taxonomy" id="45464"/>
    <lineage>
        <taxon>Eukaryota</taxon>
        <taxon>Metazoa</taxon>
        <taxon>Ecdysozoa</taxon>
        <taxon>Nematoda</taxon>
        <taxon>Chromadorea</taxon>
        <taxon>Rhabditida</taxon>
        <taxon>Rhabditina</taxon>
        <taxon>Rhabditomorpha</taxon>
        <taxon>Strongyloidea</taxon>
        <taxon>Trichostrongylidae</taxon>
        <taxon>Teladorsagia</taxon>
    </lineage>
</organism>
<protein>
    <submittedName>
        <fullName evidence="1">Uncharacterized protein</fullName>
    </submittedName>
</protein>
<dbReference type="Proteomes" id="UP000230423">
    <property type="component" value="Unassembled WGS sequence"/>
</dbReference>
<dbReference type="EMBL" id="KZ368766">
    <property type="protein sequence ID" value="PIO56633.1"/>
    <property type="molecule type" value="Genomic_DNA"/>
</dbReference>
<accession>A0A2G9TFA1</accession>
<sequence length="40" mass="4642">MLLLAPRSQFPPMVKKIPTNVLMFFFGVQSRHNERVNLIA</sequence>
<keyword evidence="2" id="KW-1185">Reference proteome</keyword>
<proteinExistence type="predicted"/>
<evidence type="ECO:0000313" key="1">
    <source>
        <dbReference type="EMBL" id="PIO56633.1"/>
    </source>
</evidence>
<gene>
    <name evidence="1" type="ORF">TELCIR_21967</name>
</gene>
<reference evidence="1 2" key="1">
    <citation type="submission" date="2015-09" db="EMBL/GenBank/DDBJ databases">
        <title>Draft genome of the parasitic nematode Teladorsagia circumcincta isolate WARC Sus (inbred).</title>
        <authorList>
            <person name="Mitreva M."/>
        </authorList>
    </citation>
    <scope>NUCLEOTIDE SEQUENCE [LARGE SCALE GENOMIC DNA]</scope>
    <source>
        <strain evidence="1 2">S</strain>
    </source>
</reference>
<evidence type="ECO:0000313" key="2">
    <source>
        <dbReference type="Proteomes" id="UP000230423"/>
    </source>
</evidence>
<dbReference type="AlphaFoldDB" id="A0A2G9TFA1"/>